<reference evidence="2" key="1">
    <citation type="submission" date="2020-11" db="EMBL/GenBank/DDBJ databases">
        <title>Adaptations for nitrogen fixation in a non-lichenized fungal sporocarp promotes dispersal by wood-feeding termites.</title>
        <authorList>
            <consortium name="DOE Joint Genome Institute"/>
            <person name="Koch R.A."/>
            <person name="Yoon G."/>
            <person name="Arayal U."/>
            <person name="Lail K."/>
            <person name="Amirebrahimi M."/>
            <person name="Labutti K."/>
            <person name="Lipzen A."/>
            <person name="Riley R."/>
            <person name="Barry K."/>
            <person name="Henrissat B."/>
            <person name="Grigoriev I.V."/>
            <person name="Herr J.R."/>
            <person name="Aime M.C."/>
        </authorList>
    </citation>
    <scope>NUCLEOTIDE SEQUENCE</scope>
    <source>
        <strain evidence="2">MCA 3950</strain>
    </source>
</reference>
<comment type="caution">
    <text evidence="2">The sequence shown here is derived from an EMBL/GenBank/DDBJ whole genome shotgun (WGS) entry which is preliminary data.</text>
</comment>
<name>A0A9P7VY67_9AGAR</name>
<dbReference type="Proteomes" id="UP000812287">
    <property type="component" value="Unassembled WGS sequence"/>
</dbReference>
<protein>
    <submittedName>
        <fullName evidence="2">Uncharacterized protein</fullName>
    </submittedName>
</protein>
<dbReference type="OrthoDB" id="3001227at2759"/>
<evidence type="ECO:0000256" key="1">
    <source>
        <dbReference type="SAM" id="Phobius"/>
    </source>
</evidence>
<keyword evidence="3" id="KW-1185">Reference proteome</keyword>
<accession>A0A9P7VY67</accession>
<sequence length="207" mass="23304">MSWRSHITSAAKNFQLGYNIQKPYPWRGTTPFACIFFVGLTILLVFINIPLSAYDVVQEFTYTPNDTSPSLPFNSVVPASLRHTAGDFTPQTFKVGDTIQSNLSAFNYVITEAFKDSASYDPVGSFPYYNNPLSSCDVSNISLSLRKEERASLSAVISCWLPVYYRMTLSLNHASMQDRTFQFLSAMLDLDALLTDAEYGWDSEKTY</sequence>
<organism evidence="2 3">
    <name type="scientific">Guyanagaster necrorhizus</name>
    <dbReference type="NCBI Taxonomy" id="856835"/>
    <lineage>
        <taxon>Eukaryota</taxon>
        <taxon>Fungi</taxon>
        <taxon>Dikarya</taxon>
        <taxon>Basidiomycota</taxon>
        <taxon>Agaricomycotina</taxon>
        <taxon>Agaricomycetes</taxon>
        <taxon>Agaricomycetidae</taxon>
        <taxon>Agaricales</taxon>
        <taxon>Marasmiineae</taxon>
        <taxon>Physalacriaceae</taxon>
        <taxon>Guyanagaster</taxon>
    </lineage>
</organism>
<keyword evidence="1" id="KW-0472">Membrane</keyword>
<dbReference type="RefSeq" id="XP_043042415.1">
    <property type="nucleotide sequence ID" value="XM_043185840.1"/>
</dbReference>
<gene>
    <name evidence="2" type="ORF">BT62DRAFT_929989</name>
</gene>
<keyword evidence="1" id="KW-0812">Transmembrane</keyword>
<keyword evidence="1" id="KW-1133">Transmembrane helix</keyword>
<dbReference type="EMBL" id="MU250529">
    <property type="protein sequence ID" value="KAG7448915.1"/>
    <property type="molecule type" value="Genomic_DNA"/>
</dbReference>
<dbReference type="GeneID" id="66108137"/>
<feature type="transmembrane region" description="Helical" evidence="1">
    <location>
        <begin position="32"/>
        <end position="51"/>
    </location>
</feature>
<proteinExistence type="predicted"/>
<dbReference type="AlphaFoldDB" id="A0A9P7VY67"/>
<evidence type="ECO:0000313" key="3">
    <source>
        <dbReference type="Proteomes" id="UP000812287"/>
    </source>
</evidence>
<evidence type="ECO:0000313" key="2">
    <source>
        <dbReference type="EMBL" id="KAG7448915.1"/>
    </source>
</evidence>